<keyword evidence="4 10" id="KW-1003">Cell membrane</keyword>
<dbReference type="PANTHER" id="PTHR34182">
    <property type="entry name" value="PROTEIN-EXPORT MEMBRANE PROTEIN SECG"/>
    <property type="match status" value="1"/>
</dbReference>
<evidence type="ECO:0000256" key="8">
    <source>
        <dbReference type="ARBA" id="ARBA00023010"/>
    </source>
</evidence>
<name>A0A4Z0GND1_9BACL</name>
<dbReference type="GO" id="GO:0065002">
    <property type="term" value="P:intracellular protein transmembrane transport"/>
    <property type="evidence" value="ECO:0007669"/>
    <property type="project" value="TreeGrafter"/>
</dbReference>
<evidence type="ECO:0000256" key="5">
    <source>
        <dbReference type="ARBA" id="ARBA00022692"/>
    </source>
</evidence>
<protein>
    <recommendedName>
        <fullName evidence="10">Protein-export membrane protein SecG</fullName>
    </recommendedName>
</protein>
<keyword evidence="5 10" id="KW-0812">Transmembrane</keyword>
<comment type="subcellular location">
    <subcellularLocation>
        <location evidence="1 10">Cell membrane</location>
        <topology evidence="1 10">Multi-pass membrane protein</topology>
    </subcellularLocation>
</comment>
<dbReference type="Proteomes" id="UP000298347">
    <property type="component" value="Unassembled WGS sequence"/>
</dbReference>
<evidence type="ECO:0000256" key="4">
    <source>
        <dbReference type="ARBA" id="ARBA00022475"/>
    </source>
</evidence>
<comment type="caution">
    <text evidence="10">Lacks conserved residue(s) required for the propagation of feature annotation.</text>
</comment>
<comment type="function">
    <text evidence="10">Involved in protein export. Participates in an early event of protein translocation.</text>
</comment>
<dbReference type="Pfam" id="PF03840">
    <property type="entry name" value="SecG"/>
    <property type="match status" value="1"/>
</dbReference>
<dbReference type="OrthoDB" id="1651166at2"/>
<dbReference type="GO" id="GO:0015450">
    <property type="term" value="F:protein-transporting ATPase activity"/>
    <property type="evidence" value="ECO:0007669"/>
    <property type="project" value="UniProtKB-UniRule"/>
</dbReference>
<dbReference type="InterPro" id="IPR004692">
    <property type="entry name" value="SecG"/>
</dbReference>
<evidence type="ECO:0000256" key="1">
    <source>
        <dbReference type="ARBA" id="ARBA00004651"/>
    </source>
</evidence>
<evidence type="ECO:0000256" key="9">
    <source>
        <dbReference type="ARBA" id="ARBA00023136"/>
    </source>
</evidence>
<reference evidence="11 12" key="1">
    <citation type="journal article" date="2015" name="Int. J. Syst. Evol. Microbiol.">
        <title>Sporolactobacillus shoreae sp. nov. and Sporolactobacillus spathodeae sp. nov., two spore-forming lactic acid bacteria isolated from tree barks in Thailand.</title>
        <authorList>
            <person name="Thamacharoensuk T."/>
            <person name="Kitahara M."/>
            <person name="Ohkuma M."/>
            <person name="Thongchul N."/>
            <person name="Tanasupawat S."/>
        </authorList>
    </citation>
    <scope>NUCLEOTIDE SEQUENCE [LARGE SCALE GENOMIC DNA]</scope>
    <source>
        <strain evidence="11 12">BK92</strain>
    </source>
</reference>
<keyword evidence="8 10" id="KW-0811">Translocation</keyword>
<evidence type="ECO:0000256" key="6">
    <source>
        <dbReference type="ARBA" id="ARBA00022927"/>
    </source>
</evidence>
<evidence type="ECO:0000256" key="3">
    <source>
        <dbReference type="ARBA" id="ARBA00022448"/>
    </source>
</evidence>
<keyword evidence="6 10" id="KW-0653">Protein transport</keyword>
<dbReference type="GO" id="GO:0005886">
    <property type="term" value="C:plasma membrane"/>
    <property type="evidence" value="ECO:0007669"/>
    <property type="project" value="UniProtKB-SubCell"/>
</dbReference>
<sequence length="77" mass="8576">MHTFLLILMIAAAVIMVVLIMMQRSRGDGLSEAITGGAEQLFSKQKARGIEVGLNRLTIFFAVIFFVCAFLLGYFFK</sequence>
<comment type="similarity">
    <text evidence="2 10">Belongs to the SecG family.</text>
</comment>
<evidence type="ECO:0000313" key="11">
    <source>
        <dbReference type="EMBL" id="TGA97350.1"/>
    </source>
</evidence>
<evidence type="ECO:0000256" key="2">
    <source>
        <dbReference type="ARBA" id="ARBA00008445"/>
    </source>
</evidence>
<dbReference type="RefSeq" id="WP_135349038.1">
    <property type="nucleotide sequence ID" value="NZ_SRJD01000014.1"/>
</dbReference>
<dbReference type="AlphaFoldDB" id="A0A4Z0GND1"/>
<feature type="transmembrane region" description="Helical" evidence="10">
    <location>
        <begin position="57"/>
        <end position="76"/>
    </location>
</feature>
<dbReference type="GO" id="GO:0009306">
    <property type="term" value="P:protein secretion"/>
    <property type="evidence" value="ECO:0007669"/>
    <property type="project" value="UniProtKB-UniRule"/>
</dbReference>
<evidence type="ECO:0000256" key="7">
    <source>
        <dbReference type="ARBA" id="ARBA00022989"/>
    </source>
</evidence>
<keyword evidence="9 10" id="KW-0472">Membrane</keyword>
<evidence type="ECO:0000256" key="10">
    <source>
        <dbReference type="RuleBase" id="RU365087"/>
    </source>
</evidence>
<evidence type="ECO:0000313" key="12">
    <source>
        <dbReference type="Proteomes" id="UP000298347"/>
    </source>
</evidence>
<organism evidence="11 12">
    <name type="scientific">Sporolactobacillus shoreae</name>
    <dbReference type="NCBI Taxonomy" id="1465501"/>
    <lineage>
        <taxon>Bacteria</taxon>
        <taxon>Bacillati</taxon>
        <taxon>Bacillota</taxon>
        <taxon>Bacilli</taxon>
        <taxon>Bacillales</taxon>
        <taxon>Sporolactobacillaceae</taxon>
        <taxon>Sporolactobacillus</taxon>
    </lineage>
</organism>
<proteinExistence type="inferred from homology"/>
<keyword evidence="7 10" id="KW-1133">Transmembrane helix</keyword>
<dbReference type="GO" id="GO:0043952">
    <property type="term" value="P:protein transport by the Sec complex"/>
    <property type="evidence" value="ECO:0007669"/>
    <property type="project" value="TreeGrafter"/>
</dbReference>
<dbReference type="PANTHER" id="PTHR34182:SF1">
    <property type="entry name" value="PROTEIN-EXPORT MEMBRANE PROTEIN SECG"/>
    <property type="match status" value="1"/>
</dbReference>
<comment type="caution">
    <text evidence="11">The sequence shown here is derived from an EMBL/GenBank/DDBJ whole genome shotgun (WGS) entry which is preliminary data.</text>
</comment>
<keyword evidence="12" id="KW-1185">Reference proteome</keyword>
<dbReference type="NCBIfam" id="TIGR00810">
    <property type="entry name" value="secG"/>
    <property type="match status" value="1"/>
</dbReference>
<accession>A0A4Z0GND1</accession>
<gene>
    <name evidence="11" type="primary">secG</name>
    <name evidence="11" type="ORF">E4665_12035</name>
</gene>
<dbReference type="EMBL" id="SRJD01000014">
    <property type="protein sequence ID" value="TGA97350.1"/>
    <property type="molecule type" value="Genomic_DNA"/>
</dbReference>
<keyword evidence="3 10" id="KW-0813">Transport</keyword>